<proteinExistence type="predicted"/>
<dbReference type="EMBL" id="CM043793">
    <property type="protein sequence ID" value="KAI4821315.1"/>
    <property type="molecule type" value="Genomic_DNA"/>
</dbReference>
<reference evidence="1" key="1">
    <citation type="submission" date="2022-05" db="EMBL/GenBank/DDBJ databases">
        <title>Chromosome-level genome of Chaenocephalus aceratus.</title>
        <authorList>
            <person name="Park H."/>
        </authorList>
    </citation>
    <scope>NUCLEOTIDE SEQUENCE</scope>
    <source>
        <strain evidence="1">KU_202001</strain>
    </source>
</reference>
<protein>
    <submittedName>
        <fullName evidence="1">Uncharacterized protein</fullName>
    </submittedName>
</protein>
<name>A0ACB9X619_CHAAC</name>
<comment type="caution">
    <text evidence="1">The sequence shown here is derived from an EMBL/GenBank/DDBJ whole genome shotgun (WGS) entry which is preliminary data.</text>
</comment>
<dbReference type="Proteomes" id="UP001057452">
    <property type="component" value="Chromosome 9"/>
</dbReference>
<organism evidence="1 2">
    <name type="scientific">Chaenocephalus aceratus</name>
    <name type="common">Blackfin icefish</name>
    <name type="synonym">Chaenichthys aceratus</name>
    <dbReference type="NCBI Taxonomy" id="36190"/>
    <lineage>
        <taxon>Eukaryota</taxon>
        <taxon>Metazoa</taxon>
        <taxon>Chordata</taxon>
        <taxon>Craniata</taxon>
        <taxon>Vertebrata</taxon>
        <taxon>Euteleostomi</taxon>
        <taxon>Actinopterygii</taxon>
        <taxon>Neopterygii</taxon>
        <taxon>Teleostei</taxon>
        <taxon>Neoteleostei</taxon>
        <taxon>Acanthomorphata</taxon>
        <taxon>Eupercaria</taxon>
        <taxon>Perciformes</taxon>
        <taxon>Notothenioidei</taxon>
        <taxon>Channichthyidae</taxon>
        <taxon>Chaenocephalus</taxon>
    </lineage>
</organism>
<sequence length="176" mass="20163">MVQIPRYINVEETGCIGMTATFRCQLRPPHTEMSKERIPTSPHGHRGKGEASPWMGGEGPLVYVSISSVKPPLARRKKGTTNLYPRVTWATFYPRDRPPKALSTGWNFEGQTTFTTQYLQYSDSDMSQDLLSLEMFNDCPLQAKVLRFLVIHSPVWIRLPLRKQISLFNSDYIHGY</sequence>
<evidence type="ECO:0000313" key="1">
    <source>
        <dbReference type="EMBL" id="KAI4821315.1"/>
    </source>
</evidence>
<accession>A0ACB9X619</accession>
<gene>
    <name evidence="1" type="ORF">KUCAC02_029253</name>
</gene>
<keyword evidence="2" id="KW-1185">Reference proteome</keyword>
<evidence type="ECO:0000313" key="2">
    <source>
        <dbReference type="Proteomes" id="UP001057452"/>
    </source>
</evidence>